<evidence type="ECO:0000313" key="3">
    <source>
        <dbReference type="Proteomes" id="UP000321790"/>
    </source>
</evidence>
<feature type="chain" id="PRO_5022680446" description="Lipoprotein" evidence="1">
    <location>
        <begin position="23"/>
        <end position="136"/>
    </location>
</feature>
<accession>A0A5C7AWK2</accession>
<reference evidence="3" key="1">
    <citation type="submission" date="2019-08" db="EMBL/GenBank/DDBJ databases">
        <title>Seonamhaeicola sediminis sp. nov., isolated from marine sediment.</title>
        <authorList>
            <person name="Cao W.R."/>
        </authorList>
    </citation>
    <scope>NUCLEOTIDE SEQUENCE [LARGE SCALE GENOMIC DNA]</scope>
    <source>
        <strain evidence="3">Gy8</strain>
    </source>
</reference>
<dbReference type="AlphaFoldDB" id="A0A5C7AWK2"/>
<evidence type="ECO:0000256" key="1">
    <source>
        <dbReference type="SAM" id="SignalP"/>
    </source>
</evidence>
<sequence length="136" mass="15049">MFASNTFKFVALIFVLSIVFLAGCLSDDDNQVSSYNSELETLTQLKNDIETIAESSVCNETSTCKIIAFGSKPCGGPWSYLVYSTSINIQDFETKVEQYNQLESIFNAKWGVVSDCAVILQPKDVTCQNNVCVPVY</sequence>
<gene>
    <name evidence="2" type="ORF">FUA26_04600</name>
</gene>
<proteinExistence type="predicted"/>
<dbReference type="Proteomes" id="UP000321790">
    <property type="component" value="Unassembled WGS sequence"/>
</dbReference>
<protein>
    <recommendedName>
        <fullName evidence="4">Lipoprotein</fullName>
    </recommendedName>
</protein>
<organism evidence="2 3">
    <name type="scientific">Seonamhaeicola algicola</name>
    <dbReference type="NCBI Taxonomy" id="1719036"/>
    <lineage>
        <taxon>Bacteria</taxon>
        <taxon>Pseudomonadati</taxon>
        <taxon>Bacteroidota</taxon>
        <taxon>Flavobacteriia</taxon>
        <taxon>Flavobacteriales</taxon>
        <taxon>Flavobacteriaceae</taxon>
    </lineage>
</organism>
<keyword evidence="1" id="KW-0732">Signal</keyword>
<dbReference type="EMBL" id="VOSC01000012">
    <property type="protein sequence ID" value="TXE13080.1"/>
    <property type="molecule type" value="Genomic_DNA"/>
</dbReference>
<evidence type="ECO:0008006" key="4">
    <source>
        <dbReference type="Google" id="ProtNLM"/>
    </source>
</evidence>
<evidence type="ECO:0000313" key="2">
    <source>
        <dbReference type="EMBL" id="TXE13080.1"/>
    </source>
</evidence>
<comment type="caution">
    <text evidence="2">The sequence shown here is derived from an EMBL/GenBank/DDBJ whole genome shotgun (WGS) entry which is preliminary data.</text>
</comment>
<name>A0A5C7AWK2_9FLAO</name>
<keyword evidence="3" id="KW-1185">Reference proteome</keyword>
<dbReference type="RefSeq" id="WP_147132188.1">
    <property type="nucleotide sequence ID" value="NZ_VOSC01000012.1"/>
</dbReference>
<feature type="signal peptide" evidence="1">
    <location>
        <begin position="1"/>
        <end position="22"/>
    </location>
</feature>
<dbReference type="OrthoDB" id="5526158at2"/>